<accession>A0A074JY43</accession>
<protein>
    <recommendedName>
        <fullName evidence="1">N-acetyltransferase domain-containing protein</fullName>
    </recommendedName>
</protein>
<dbReference type="SUPFAM" id="SSF55729">
    <property type="entry name" value="Acyl-CoA N-acyltransferases (Nat)"/>
    <property type="match status" value="1"/>
</dbReference>
<dbReference type="InterPro" id="IPR016181">
    <property type="entry name" value="Acyl_CoA_acyltransferase"/>
</dbReference>
<name>A0A074JY43_9RHOB</name>
<feature type="domain" description="N-acetyltransferase" evidence="1">
    <location>
        <begin position="114"/>
        <end position="248"/>
    </location>
</feature>
<dbReference type="Gene3D" id="3.40.630.30">
    <property type="match status" value="1"/>
</dbReference>
<dbReference type="AlphaFoldDB" id="A0A074JY43"/>
<reference evidence="2 3" key="1">
    <citation type="journal article" date="2015" name="Antonie Van Leeuwenhoek">
        <title>Thioclava indica sp. nov., isolated from surface seawater of the Indian Ocean.</title>
        <authorList>
            <person name="Liu Y."/>
            <person name="Lai Q."/>
            <person name="Du J."/>
            <person name="Xu H."/>
            <person name="Jiang L."/>
            <person name="Shao Z."/>
        </authorList>
    </citation>
    <scope>NUCLEOTIDE SEQUENCE [LARGE SCALE GENOMIC DNA]</scope>
    <source>
        <strain evidence="2 3">DT23-4</strain>
    </source>
</reference>
<sequence>MVKSPGIIWHQSNVTGRKIAEMTRLCKVLICHGAACICPLGRGALPTFAARLTGRDVAQGFSATLSTWRKILRKSAVNSKAAVENVPAELSEKRRRHMSVWPAPFSLEGKCVSLEPLSQKHHDDLVEACTDGDLHKIWYTTIPDAAGMAAEIERRLALPTMLPFAILENASGKAVGMTTYMNIDSTSRRLEIGSTWYRKSVQRTPLNTECKLLLLQYAFEELDCICVELRTHVLNVQSRRAIERVGAKLDGILRSAAVMPNGTIRDTAAYSIIASEWGSVKANLLWRLETHPR</sequence>
<evidence type="ECO:0000259" key="1">
    <source>
        <dbReference type="Pfam" id="PF13302"/>
    </source>
</evidence>
<evidence type="ECO:0000313" key="2">
    <source>
        <dbReference type="EMBL" id="KEO60815.1"/>
    </source>
</evidence>
<dbReference type="PANTHER" id="PTHR43610:SF1">
    <property type="entry name" value="N-ACETYLTRANSFERASE DOMAIN-CONTAINING PROTEIN"/>
    <property type="match status" value="1"/>
</dbReference>
<dbReference type="Pfam" id="PF13302">
    <property type="entry name" value="Acetyltransf_3"/>
    <property type="match status" value="1"/>
</dbReference>
<organism evidence="2 3">
    <name type="scientific">Thioclava indica</name>
    <dbReference type="NCBI Taxonomy" id="1353528"/>
    <lineage>
        <taxon>Bacteria</taxon>
        <taxon>Pseudomonadati</taxon>
        <taxon>Pseudomonadota</taxon>
        <taxon>Alphaproteobacteria</taxon>
        <taxon>Rhodobacterales</taxon>
        <taxon>Paracoccaceae</taxon>
        <taxon>Thioclava</taxon>
    </lineage>
</organism>
<dbReference type="GO" id="GO:0016747">
    <property type="term" value="F:acyltransferase activity, transferring groups other than amino-acyl groups"/>
    <property type="evidence" value="ECO:0007669"/>
    <property type="project" value="InterPro"/>
</dbReference>
<evidence type="ECO:0000313" key="3">
    <source>
        <dbReference type="Proteomes" id="UP000027471"/>
    </source>
</evidence>
<gene>
    <name evidence="2" type="ORF">DT23_12080</name>
</gene>
<comment type="caution">
    <text evidence="2">The sequence shown here is derived from an EMBL/GenBank/DDBJ whole genome shotgun (WGS) entry which is preliminary data.</text>
</comment>
<proteinExistence type="predicted"/>
<dbReference type="InterPro" id="IPR000182">
    <property type="entry name" value="GNAT_dom"/>
</dbReference>
<dbReference type="EMBL" id="AUNB01000014">
    <property type="protein sequence ID" value="KEO60815.1"/>
    <property type="molecule type" value="Genomic_DNA"/>
</dbReference>
<keyword evidence="3" id="KW-1185">Reference proteome</keyword>
<dbReference type="RefSeq" id="WP_338064215.1">
    <property type="nucleotide sequence ID" value="NZ_AUNB01000014.1"/>
</dbReference>
<dbReference type="STRING" id="1353528.DT23_12080"/>
<dbReference type="Proteomes" id="UP000027471">
    <property type="component" value="Unassembled WGS sequence"/>
</dbReference>
<dbReference type="eggNOG" id="COG1670">
    <property type="taxonomic scope" value="Bacteria"/>
</dbReference>
<dbReference type="PANTHER" id="PTHR43610">
    <property type="entry name" value="BLL6696 PROTEIN"/>
    <property type="match status" value="1"/>
</dbReference>